<accession>A0AAD3S7F6</accession>
<keyword evidence="4" id="KW-0433">Leucine-rich repeat</keyword>
<dbReference type="Gene3D" id="3.80.10.10">
    <property type="entry name" value="Ribonuclease Inhibitor"/>
    <property type="match status" value="1"/>
</dbReference>
<evidence type="ECO:0000256" key="1">
    <source>
        <dbReference type="ARBA" id="ARBA00004251"/>
    </source>
</evidence>
<dbReference type="Proteomes" id="UP001279734">
    <property type="component" value="Unassembled WGS sequence"/>
</dbReference>
<dbReference type="SUPFAM" id="SSF52058">
    <property type="entry name" value="L domain-like"/>
    <property type="match status" value="1"/>
</dbReference>
<dbReference type="Pfam" id="PF00560">
    <property type="entry name" value="LRR_1"/>
    <property type="match status" value="4"/>
</dbReference>
<evidence type="ECO:0000256" key="6">
    <source>
        <dbReference type="ARBA" id="ARBA00022737"/>
    </source>
</evidence>
<keyword evidence="3" id="KW-1003">Cell membrane</keyword>
<evidence type="ECO:0000256" key="2">
    <source>
        <dbReference type="ARBA" id="ARBA00009592"/>
    </source>
</evidence>
<keyword evidence="5" id="KW-0812">Transmembrane</keyword>
<proteinExistence type="inferred from homology"/>
<dbReference type="PANTHER" id="PTHR27004">
    <property type="entry name" value="RECEPTOR-LIKE PROTEIN 12 ISOFORM X1"/>
    <property type="match status" value="1"/>
</dbReference>
<keyword evidence="9" id="KW-0675">Receptor</keyword>
<evidence type="ECO:0000256" key="10">
    <source>
        <dbReference type="ARBA" id="ARBA00023180"/>
    </source>
</evidence>
<evidence type="ECO:0000313" key="13">
    <source>
        <dbReference type="Proteomes" id="UP001279734"/>
    </source>
</evidence>
<protein>
    <submittedName>
        <fullName evidence="12">Uncharacterized protein</fullName>
    </submittedName>
</protein>
<evidence type="ECO:0000256" key="5">
    <source>
        <dbReference type="ARBA" id="ARBA00022692"/>
    </source>
</evidence>
<sequence length="321" mass="35491">MPQCIGNLSNFLQLNLGSNNLHGSIPWTSGINNNLTTLVLNGNRLEGRLPRSLLNCTQLKLLDLGNNKLNDTFPDWLGALPRLLILILRSNNFHGHVRTSKEVQQLFSKLQILNLFDNSFRGIFPSRLLNGFKAMMEDDGKDDALQYIGEYISGYLDASVQYSIALTFKGIDWELNGILTTLVAIDLSSNRFRGAIPESIGELVLVRYLNLSHNNFTGGVPLSLGNLNVIESLDLFSNQLTAQIPNELVNLHFLEIFSVADNKLDGAIPHGEQFDSFENSSYLENIGLCGTPLSQKCGEDRSPPPQPPPAENDPPSTDLDE</sequence>
<dbReference type="Pfam" id="PF13855">
    <property type="entry name" value="LRR_8"/>
    <property type="match status" value="1"/>
</dbReference>
<dbReference type="PANTHER" id="PTHR27004:SF203">
    <property type="entry name" value="LEUCINE-RICH REPEAT-CONTAINING N-TERMINAL PLANT-TYPE DOMAIN-CONTAINING PROTEIN"/>
    <property type="match status" value="1"/>
</dbReference>
<keyword evidence="6" id="KW-0677">Repeat</keyword>
<gene>
    <name evidence="12" type="ORF">Nepgr_007638</name>
</gene>
<comment type="subcellular location">
    <subcellularLocation>
        <location evidence="1">Cell membrane</location>
        <topology evidence="1">Single-pass type I membrane protein</topology>
    </subcellularLocation>
</comment>
<comment type="caution">
    <text evidence="12">The sequence shown here is derived from an EMBL/GenBank/DDBJ whole genome shotgun (WGS) entry which is preliminary data.</text>
</comment>
<evidence type="ECO:0000256" key="11">
    <source>
        <dbReference type="SAM" id="MobiDB-lite"/>
    </source>
</evidence>
<feature type="region of interest" description="Disordered" evidence="11">
    <location>
        <begin position="293"/>
        <end position="321"/>
    </location>
</feature>
<keyword evidence="13" id="KW-1185">Reference proteome</keyword>
<comment type="similarity">
    <text evidence="2">Belongs to the RLP family.</text>
</comment>
<evidence type="ECO:0000256" key="7">
    <source>
        <dbReference type="ARBA" id="ARBA00022989"/>
    </source>
</evidence>
<dbReference type="GO" id="GO:0005886">
    <property type="term" value="C:plasma membrane"/>
    <property type="evidence" value="ECO:0007669"/>
    <property type="project" value="UniProtKB-SubCell"/>
</dbReference>
<dbReference type="InterPro" id="IPR001611">
    <property type="entry name" value="Leu-rich_rpt"/>
</dbReference>
<organism evidence="12 13">
    <name type="scientific">Nepenthes gracilis</name>
    <name type="common">Slender pitcher plant</name>
    <dbReference type="NCBI Taxonomy" id="150966"/>
    <lineage>
        <taxon>Eukaryota</taxon>
        <taxon>Viridiplantae</taxon>
        <taxon>Streptophyta</taxon>
        <taxon>Embryophyta</taxon>
        <taxon>Tracheophyta</taxon>
        <taxon>Spermatophyta</taxon>
        <taxon>Magnoliopsida</taxon>
        <taxon>eudicotyledons</taxon>
        <taxon>Gunneridae</taxon>
        <taxon>Pentapetalae</taxon>
        <taxon>Caryophyllales</taxon>
        <taxon>Nepenthaceae</taxon>
        <taxon>Nepenthes</taxon>
    </lineage>
</organism>
<evidence type="ECO:0000313" key="12">
    <source>
        <dbReference type="EMBL" id="GMH05798.1"/>
    </source>
</evidence>
<dbReference type="EMBL" id="BSYO01000006">
    <property type="protein sequence ID" value="GMH05798.1"/>
    <property type="molecule type" value="Genomic_DNA"/>
</dbReference>
<reference evidence="12" key="1">
    <citation type="submission" date="2023-05" db="EMBL/GenBank/DDBJ databases">
        <title>Nepenthes gracilis genome sequencing.</title>
        <authorList>
            <person name="Fukushima K."/>
        </authorList>
    </citation>
    <scope>NUCLEOTIDE SEQUENCE</scope>
    <source>
        <strain evidence="12">SING2019-196</strain>
    </source>
</reference>
<evidence type="ECO:0000256" key="3">
    <source>
        <dbReference type="ARBA" id="ARBA00022475"/>
    </source>
</evidence>
<keyword evidence="10" id="KW-0325">Glycoprotein</keyword>
<feature type="compositionally biased region" description="Pro residues" evidence="11">
    <location>
        <begin position="303"/>
        <end position="312"/>
    </location>
</feature>
<evidence type="ECO:0000256" key="4">
    <source>
        <dbReference type="ARBA" id="ARBA00022614"/>
    </source>
</evidence>
<evidence type="ECO:0000256" key="8">
    <source>
        <dbReference type="ARBA" id="ARBA00023136"/>
    </source>
</evidence>
<name>A0AAD3S7F6_NEPGR</name>
<dbReference type="FunFam" id="3.80.10.10:FF:000111">
    <property type="entry name" value="LRR receptor-like serine/threonine-protein kinase ERECTA"/>
    <property type="match status" value="1"/>
</dbReference>
<keyword evidence="7" id="KW-1133">Transmembrane helix</keyword>
<dbReference type="InterPro" id="IPR032675">
    <property type="entry name" value="LRR_dom_sf"/>
</dbReference>
<keyword evidence="8" id="KW-0472">Membrane</keyword>
<dbReference type="AlphaFoldDB" id="A0AAD3S7F6"/>
<evidence type="ECO:0000256" key="9">
    <source>
        <dbReference type="ARBA" id="ARBA00023170"/>
    </source>
</evidence>